<protein>
    <submittedName>
        <fullName evidence="1">Uncharacterized protein</fullName>
    </submittedName>
</protein>
<dbReference type="Proteomes" id="UP000887458">
    <property type="component" value="Unassembled WGS sequence"/>
</dbReference>
<evidence type="ECO:0000313" key="1">
    <source>
        <dbReference type="EMBL" id="KAH9422822.1"/>
    </source>
</evidence>
<dbReference type="EMBL" id="NJHN03000035">
    <property type="protein sequence ID" value="KAH9422822.1"/>
    <property type="molecule type" value="Genomic_DNA"/>
</dbReference>
<accession>A0ABQ8JK51</accession>
<keyword evidence="2" id="KW-1185">Reference proteome</keyword>
<proteinExistence type="predicted"/>
<sequence length="73" mass="8800">MLNAGGTKNQVQFELFFSSFFVEKIRSTLFNGFCFEIEMHLITHTFITIICIREKKTFLFWFENKKLLHIYLV</sequence>
<reference evidence="1 2" key="1">
    <citation type="journal article" date="2018" name="J. Allergy Clin. Immunol.">
        <title>High-quality assembly of Dermatophagoides pteronyssinus genome and transcriptome reveals a wide range of novel allergens.</title>
        <authorList>
            <person name="Liu X.Y."/>
            <person name="Yang K.Y."/>
            <person name="Wang M.Q."/>
            <person name="Kwok J.S."/>
            <person name="Zeng X."/>
            <person name="Yang Z."/>
            <person name="Xiao X.J."/>
            <person name="Lau C.P."/>
            <person name="Li Y."/>
            <person name="Huang Z.M."/>
            <person name="Ba J.G."/>
            <person name="Yim A.K."/>
            <person name="Ouyang C.Y."/>
            <person name="Ngai S.M."/>
            <person name="Chan T.F."/>
            <person name="Leung E.L."/>
            <person name="Liu L."/>
            <person name="Liu Z.G."/>
            <person name="Tsui S.K."/>
        </authorList>
    </citation>
    <scope>NUCLEOTIDE SEQUENCE [LARGE SCALE GENOMIC DNA]</scope>
    <source>
        <strain evidence="1">Derp</strain>
    </source>
</reference>
<reference evidence="1 2" key="2">
    <citation type="journal article" date="2022" name="Mol. Biol. Evol.">
        <title>Comparative Genomics Reveals Insights into the Divergent Evolution of Astigmatic Mites and Household Pest Adaptations.</title>
        <authorList>
            <person name="Xiong Q."/>
            <person name="Wan A.T."/>
            <person name="Liu X."/>
            <person name="Fung C.S."/>
            <person name="Xiao X."/>
            <person name="Malainual N."/>
            <person name="Hou J."/>
            <person name="Wang L."/>
            <person name="Wang M."/>
            <person name="Yang K.Y."/>
            <person name="Cui Y."/>
            <person name="Leung E.L."/>
            <person name="Nong W."/>
            <person name="Shin S.K."/>
            <person name="Au S.W."/>
            <person name="Jeong K.Y."/>
            <person name="Chew F.T."/>
            <person name="Hui J.H."/>
            <person name="Leung T.F."/>
            <person name="Tungtrongchitr A."/>
            <person name="Zhong N."/>
            <person name="Liu Z."/>
            <person name="Tsui S.K."/>
        </authorList>
    </citation>
    <scope>NUCLEOTIDE SEQUENCE [LARGE SCALE GENOMIC DNA]</scope>
    <source>
        <strain evidence="1">Derp</strain>
    </source>
</reference>
<name>A0ABQ8JK51_DERPT</name>
<evidence type="ECO:0000313" key="2">
    <source>
        <dbReference type="Proteomes" id="UP000887458"/>
    </source>
</evidence>
<gene>
    <name evidence="1" type="ORF">DERP_008085</name>
</gene>
<feature type="non-terminal residue" evidence="1">
    <location>
        <position position="73"/>
    </location>
</feature>
<organism evidence="1 2">
    <name type="scientific">Dermatophagoides pteronyssinus</name>
    <name type="common">European house dust mite</name>
    <dbReference type="NCBI Taxonomy" id="6956"/>
    <lineage>
        <taxon>Eukaryota</taxon>
        <taxon>Metazoa</taxon>
        <taxon>Ecdysozoa</taxon>
        <taxon>Arthropoda</taxon>
        <taxon>Chelicerata</taxon>
        <taxon>Arachnida</taxon>
        <taxon>Acari</taxon>
        <taxon>Acariformes</taxon>
        <taxon>Sarcoptiformes</taxon>
        <taxon>Astigmata</taxon>
        <taxon>Psoroptidia</taxon>
        <taxon>Analgoidea</taxon>
        <taxon>Pyroglyphidae</taxon>
        <taxon>Dermatophagoidinae</taxon>
        <taxon>Dermatophagoides</taxon>
    </lineage>
</organism>
<comment type="caution">
    <text evidence="1">The sequence shown here is derived from an EMBL/GenBank/DDBJ whole genome shotgun (WGS) entry which is preliminary data.</text>
</comment>